<dbReference type="InterPro" id="IPR000182">
    <property type="entry name" value="GNAT_dom"/>
</dbReference>
<name>A0A6J6KP69_9ZZZZ</name>
<dbReference type="Pfam" id="PF00583">
    <property type="entry name" value="Acetyltransf_1"/>
    <property type="match status" value="1"/>
</dbReference>
<dbReference type="PROSITE" id="PS51186">
    <property type="entry name" value="GNAT"/>
    <property type="match status" value="1"/>
</dbReference>
<evidence type="ECO:0000313" key="2">
    <source>
        <dbReference type="EMBL" id="CAB4651617.1"/>
    </source>
</evidence>
<gene>
    <name evidence="2" type="ORF">UFOPK2169_00800</name>
</gene>
<proteinExistence type="predicted"/>
<dbReference type="SUPFAM" id="SSF55729">
    <property type="entry name" value="Acyl-CoA N-acyltransferases (Nat)"/>
    <property type="match status" value="1"/>
</dbReference>
<dbReference type="InterPro" id="IPR016181">
    <property type="entry name" value="Acyl_CoA_acyltransferase"/>
</dbReference>
<dbReference type="EMBL" id="CAEZWE010000026">
    <property type="protein sequence ID" value="CAB4651617.1"/>
    <property type="molecule type" value="Genomic_DNA"/>
</dbReference>
<accession>A0A6J6KP69</accession>
<organism evidence="2">
    <name type="scientific">freshwater metagenome</name>
    <dbReference type="NCBI Taxonomy" id="449393"/>
    <lineage>
        <taxon>unclassified sequences</taxon>
        <taxon>metagenomes</taxon>
        <taxon>ecological metagenomes</taxon>
    </lineage>
</organism>
<dbReference type="AlphaFoldDB" id="A0A6J6KP69"/>
<evidence type="ECO:0000259" key="1">
    <source>
        <dbReference type="PROSITE" id="PS51186"/>
    </source>
</evidence>
<reference evidence="2" key="1">
    <citation type="submission" date="2020-05" db="EMBL/GenBank/DDBJ databases">
        <authorList>
            <person name="Chiriac C."/>
            <person name="Salcher M."/>
            <person name="Ghai R."/>
            <person name="Kavagutti S V."/>
        </authorList>
    </citation>
    <scope>NUCLEOTIDE SEQUENCE</scope>
</reference>
<dbReference type="CDD" id="cd04301">
    <property type="entry name" value="NAT_SF"/>
    <property type="match status" value="1"/>
</dbReference>
<dbReference type="GO" id="GO:0016747">
    <property type="term" value="F:acyltransferase activity, transferring groups other than amino-acyl groups"/>
    <property type="evidence" value="ECO:0007669"/>
    <property type="project" value="InterPro"/>
</dbReference>
<protein>
    <submittedName>
        <fullName evidence="2">Unannotated protein</fullName>
    </submittedName>
</protein>
<feature type="domain" description="N-acetyltransferase" evidence="1">
    <location>
        <begin position="1"/>
        <end position="147"/>
    </location>
</feature>
<sequence>MTHQVVALGIDDIMALRVRVLRQGTPTTHCNYPEDNYPDVVHLGIVDSGDVIATSTWFAKPCPERDGVASMQLKGMAVDTSRQIGGLGRAIIDAGITHARSHGAQLVWARARDSALDFYLKCGFDIAGEGFIDEPTGMPHHIVVRPV</sequence>
<dbReference type="Gene3D" id="3.40.630.30">
    <property type="match status" value="1"/>
</dbReference>